<evidence type="ECO:0008006" key="3">
    <source>
        <dbReference type="Google" id="ProtNLM"/>
    </source>
</evidence>
<organism evidence="1 2">
    <name type="scientific">Candidatus Lloydbacteria bacterium RIFCSPLOWO2_01_FULL_50_20</name>
    <dbReference type="NCBI Taxonomy" id="1798665"/>
    <lineage>
        <taxon>Bacteria</taxon>
        <taxon>Candidatus Lloydiibacteriota</taxon>
    </lineage>
</organism>
<dbReference type="EMBL" id="MHLP01000044">
    <property type="protein sequence ID" value="OGZ11037.1"/>
    <property type="molecule type" value="Genomic_DNA"/>
</dbReference>
<dbReference type="InterPro" id="IPR027417">
    <property type="entry name" value="P-loop_NTPase"/>
</dbReference>
<evidence type="ECO:0000313" key="2">
    <source>
        <dbReference type="Proteomes" id="UP000178534"/>
    </source>
</evidence>
<reference evidence="1 2" key="1">
    <citation type="journal article" date="2016" name="Nat. Commun.">
        <title>Thousands of microbial genomes shed light on interconnected biogeochemical processes in an aquifer system.</title>
        <authorList>
            <person name="Anantharaman K."/>
            <person name="Brown C.T."/>
            <person name="Hug L.A."/>
            <person name="Sharon I."/>
            <person name="Castelle C.J."/>
            <person name="Probst A.J."/>
            <person name="Thomas B.C."/>
            <person name="Singh A."/>
            <person name="Wilkins M.J."/>
            <person name="Karaoz U."/>
            <person name="Brodie E.L."/>
            <person name="Williams K.H."/>
            <person name="Hubbard S.S."/>
            <person name="Banfield J.F."/>
        </authorList>
    </citation>
    <scope>NUCLEOTIDE SEQUENCE [LARGE SCALE GENOMIC DNA]</scope>
</reference>
<gene>
    <name evidence="1" type="ORF">A2942_03445</name>
</gene>
<accession>A0A1G2DBN1</accession>
<dbReference type="AlphaFoldDB" id="A0A1G2DBN1"/>
<dbReference type="Proteomes" id="UP000178534">
    <property type="component" value="Unassembled WGS sequence"/>
</dbReference>
<comment type="caution">
    <text evidence="1">The sequence shown here is derived from an EMBL/GenBank/DDBJ whole genome shotgun (WGS) entry which is preliminary data.</text>
</comment>
<proteinExistence type="predicted"/>
<dbReference type="PANTHER" id="PTHR41930">
    <property type="entry name" value="UPF0200 PROTEIN MJ1399"/>
    <property type="match status" value="1"/>
</dbReference>
<sequence length="185" mass="21414">MEKKIILGFAGEIASGKGTAAKYLVERHKAATYRFSTMLRDIVERLYLSVDREHMQRTSTMLRREFGEDVLAKVMFEDARNDTHQLIVIDGVRRLEDVKYLREIPEFKLCYVSAPLKTRYERLLTRGENADDSAKTYEQFEKDHQEEPELEITKLEAFAEEVIDNSGTLPELYQALDAIVKKYGG</sequence>
<dbReference type="Pfam" id="PF13238">
    <property type="entry name" value="AAA_18"/>
    <property type="match status" value="1"/>
</dbReference>
<name>A0A1G2DBN1_9BACT</name>
<dbReference type="Gene3D" id="3.40.50.300">
    <property type="entry name" value="P-loop containing nucleotide triphosphate hydrolases"/>
    <property type="match status" value="1"/>
</dbReference>
<protein>
    <recommendedName>
        <fullName evidence="3">Dephospho-CoA kinase</fullName>
    </recommendedName>
</protein>
<evidence type="ECO:0000313" key="1">
    <source>
        <dbReference type="EMBL" id="OGZ11037.1"/>
    </source>
</evidence>
<dbReference type="STRING" id="1798665.A2942_03445"/>
<dbReference type="PANTHER" id="PTHR41930:SF1">
    <property type="entry name" value="DEPHOSPHO-COA KINASE"/>
    <property type="match status" value="1"/>
</dbReference>
<dbReference type="SUPFAM" id="SSF52540">
    <property type="entry name" value="P-loop containing nucleoside triphosphate hydrolases"/>
    <property type="match status" value="1"/>
</dbReference>